<organism evidence="1">
    <name type="scientific">Timema poppense</name>
    <name type="common">Walking stick</name>
    <dbReference type="NCBI Taxonomy" id="170557"/>
    <lineage>
        <taxon>Eukaryota</taxon>
        <taxon>Metazoa</taxon>
        <taxon>Ecdysozoa</taxon>
        <taxon>Arthropoda</taxon>
        <taxon>Hexapoda</taxon>
        <taxon>Insecta</taxon>
        <taxon>Pterygota</taxon>
        <taxon>Neoptera</taxon>
        <taxon>Polyneoptera</taxon>
        <taxon>Phasmatodea</taxon>
        <taxon>Timematodea</taxon>
        <taxon>Timematoidea</taxon>
        <taxon>Timematidae</taxon>
        <taxon>Timema</taxon>
    </lineage>
</organism>
<protein>
    <submittedName>
        <fullName evidence="1">Uncharacterized protein</fullName>
    </submittedName>
</protein>
<dbReference type="EMBL" id="OD011604">
    <property type="protein sequence ID" value="CAD7416661.1"/>
    <property type="molecule type" value="Genomic_DNA"/>
</dbReference>
<gene>
    <name evidence="1" type="ORF">TPSB3V08_LOCUS11213</name>
</gene>
<name>A0A7R9DKY8_TIMPO</name>
<proteinExistence type="predicted"/>
<sequence length="145" mass="16265">MTRCAGATISQRETDKDKEIVPHAQSRTDTAETSEIDGKCTYILLTLKGGKPFPDELYDSYIINSTLVEMCTVLRTLSKQMQECWHPNPVVRLTALRVKKTLCKLDADNTVKILRSRDTISQNTPSIALTVIILDHLTTFILNAI</sequence>
<reference evidence="1" key="1">
    <citation type="submission" date="2020-11" db="EMBL/GenBank/DDBJ databases">
        <authorList>
            <person name="Tran Van P."/>
        </authorList>
    </citation>
    <scope>NUCLEOTIDE SEQUENCE</scope>
</reference>
<evidence type="ECO:0000313" key="1">
    <source>
        <dbReference type="EMBL" id="CAD7416661.1"/>
    </source>
</evidence>
<dbReference type="AlphaFoldDB" id="A0A7R9DKY8"/>
<accession>A0A7R9DKY8</accession>